<proteinExistence type="predicted"/>
<keyword evidence="2" id="KW-1185">Reference proteome</keyword>
<sequence length="221" mass="25092">MVSDPNSQYLFLDVTVTSGSTPTLSEFTFHFDDEEYSPVTDLTVPVHRGEESDREYPDKPGRTVVRSEFTGGGLLLFQLPETGDASDAVLTWPIGEWKPDGELRRRIAEPLPLLYTTRWQAYIPVSRDNPPVFRFTVENKGNLPGQYFAGIWGEGSVHGPITLVSRRIEPDETEVWKVPGGPEFIYRESEMNESENEEFTMEYMLEGPYGSRSKSVPVQYE</sequence>
<protein>
    <submittedName>
        <fullName evidence="1">Uncharacterized protein</fullName>
    </submittedName>
</protein>
<dbReference type="EMBL" id="CP008874">
    <property type="protein sequence ID" value="AKH97965.1"/>
    <property type="molecule type" value="Genomic_DNA"/>
</dbReference>
<accession>A0A0F7PCQ9</accession>
<evidence type="ECO:0000313" key="2">
    <source>
        <dbReference type="Proteomes" id="UP000069906"/>
    </source>
</evidence>
<evidence type="ECO:0000313" key="1">
    <source>
        <dbReference type="EMBL" id="AKH97965.1"/>
    </source>
</evidence>
<name>A0A0F7PCQ9_9EURY</name>
<organism evidence="1 2">
    <name type="scientific">Halanaeroarchaeum sulfurireducens</name>
    <dbReference type="NCBI Taxonomy" id="1604004"/>
    <lineage>
        <taxon>Archaea</taxon>
        <taxon>Methanobacteriati</taxon>
        <taxon>Methanobacteriota</taxon>
        <taxon>Stenosarchaea group</taxon>
        <taxon>Halobacteria</taxon>
        <taxon>Halobacteriales</taxon>
        <taxon>Halobacteriaceae</taxon>
        <taxon>Halanaeroarchaeum</taxon>
    </lineage>
</organism>
<dbReference type="Proteomes" id="UP000069906">
    <property type="component" value="Chromosome"/>
</dbReference>
<gene>
    <name evidence="1" type="ORF">HLASF_1485</name>
</gene>
<reference evidence="1 2" key="1">
    <citation type="journal article" date="2015" name="ISME J.">
        <title>Elemental sulfur and acetate can support life of a novel strictly anaerobic haloarchaeon.</title>
        <authorList>
            <person name="Sorokin D.Y."/>
            <person name="Kublanov I.V."/>
            <person name="Gavrilov S.N."/>
            <person name="Rojo D."/>
            <person name="Roman P."/>
            <person name="Golyshin P.N."/>
            <person name="Slepak V.Z."/>
            <person name="Smedile F."/>
            <person name="Ferrer M."/>
            <person name="Messina E."/>
            <person name="La Cono V."/>
            <person name="Yakimov M.M."/>
        </authorList>
    </citation>
    <scope>NUCLEOTIDE SEQUENCE [LARGE SCALE GENOMIC DNA]</scope>
    <source>
        <strain evidence="1 2">HSR2</strain>
    </source>
</reference>
<dbReference type="HOGENOM" id="CLU_1248258_0_0_2"/>
<dbReference type="AlphaFoldDB" id="A0A0F7PCQ9"/>
<dbReference type="KEGG" id="hsu:HLASF_1485"/>